<feature type="domain" description="Major facilitator superfamily (MFS) profile" evidence="4">
    <location>
        <begin position="73"/>
        <end position="582"/>
    </location>
</feature>
<dbReference type="InterPro" id="IPR011701">
    <property type="entry name" value="MFS"/>
</dbReference>
<keyword evidence="3" id="KW-0472">Membrane</keyword>
<feature type="region of interest" description="Disordered" evidence="2">
    <location>
        <begin position="1"/>
        <end position="26"/>
    </location>
</feature>
<feature type="transmembrane region" description="Helical" evidence="3">
    <location>
        <begin position="438"/>
        <end position="456"/>
    </location>
</feature>
<dbReference type="PROSITE" id="PS50850">
    <property type="entry name" value="MFS"/>
    <property type="match status" value="1"/>
</dbReference>
<protein>
    <submittedName>
        <fullName evidence="5">Monocarboxylate transporter 5-like</fullName>
    </submittedName>
</protein>
<feature type="transmembrane region" description="Helical" evidence="3">
    <location>
        <begin position="143"/>
        <end position="161"/>
    </location>
</feature>
<feature type="region of interest" description="Disordered" evidence="2">
    <location>
        <begin position="38"/>
        <end position="65"/>
    </location>
</feature>
<reference evidence="5" key="1">
    <citation type="journal article" date="2021" name="Sci. Adv.">
        <title>The American lobster genome reveals insights on longevity, neural, and immune adaptations.</title>
        <authorList>
            <person name="Polinski J.M."/>
            <person name="Zimin A.V."/>
            <person name="Clark K.F."/>
            <person name="Kohn A.B."/>
            <person name="Sadowski N."/>
            <person name="Timp W."/>
            <person name="Ptitsyn A."/>
            <person name="Khanna P."/>
            <person name="Romanova D.Y."/>
            <person name="Williams P."/>
            <person name="Greenwood S.J."/>
            <person name="Moroz L.L."/>
            <person name="Walt D.R."/>
            <person name="Bodnar A.G."/>
        </authorList>
    </citation>
    <scope>NUCLEOTIDE SEQUENCE</scope>
    <source>
        <strain evidence="5">GMGI-L3</strain>
    </source>
</reference>
<dbReference type="GO" id="GO:0008028">
    <property type="term" value="F:monocarboxylic acid transmembrane transporter activity"/>
    <property type="evidence" value="ECO:0007669"/>
    <property type="project" value="TreeGrafter"/>
</dbReference>
<name>A0A8J5KDZ5_HOMAM</name>
<feature type="transmembrane region" description="Helical" evidence="3">
    <location>
        <begin position="526"/>
        <end position="546"/>
    </location>
</feature>
<dbReference type="Proteomes" id="UP000747542">
    <property type="component" value="Unassembled WGS sequence"/>
</dbReference>
<dbReference type="PANTHER" id="PTHR11360:SF306">
    <property type="entry name" value="RE01051P"/>
    <property type="match status" value="1"/>
</dbReference>
<evidence type="ECO:0000256" key="3">
    <source>
        <dbReference type="SAM" id="Phobius"/>
    </source>
</evidence>
<evidence type="ECO:0000256" key="1">
    <source>
        <dbReference type="ARBA" id="ARBA00004141"/>
    </source>
</evidence>
<comment type="subcellular location">
    <subcellularLocation>
        <location evidence="1">Membrane</location>
        <topology evidence="1">Multi-pass membrane protein</topology>
    </subcellularLocation>
</comment>
<dbReference type="EMBL" id="JAHLQT010020576">
    <property type="protein sequence ID" value="KAG7168114.1"/>
    <property type="molecule type" value="Genomic_DNA"/>
</dbReference>
<keyword evidence="3" id="KW-1133">Transmembrane helix</keyword>
<feature type="region of interest" description="Disordered" evidence="2">
    <location>
        <begin position="257"/>
        <end position="284"/>
    </location>
</feature>
<feature type="transmembrane region" description="Helical" evidence="3">
    <location>
        <begin position="167"/>
        <end position="193"/>
    </location>
</feature>
<gene>
    <name evidence="5" type="primary">Slc16a4-L</name>
    <name evidence="5" type="ORF">Hamer_G023533</name>
</gene>
<evidence type="ECO:0000313" key="5">
    <source>
        <dbReference type="EMBL" id="KAG7168114.1"/>
    </source>
</evidence>
<dbReference type="InterPro" id="IPR020846">
    <property type="entry name" value="MFS_dom"/>
</dbReference>
<keyword evidence="3" id="KW-0812">Transmembrane</keyword>
<dbReference type="GO" id="GO:0016020">
    <property type="term" value="C:membrane"/>
    <property type="evidence" value="ECO:0007669"/>
    <property type="project" value="UniProtKB-SubCell"/>
</dbReference>
<dbReference type="OrthoDB" id="6377051at2759"/>
<feature type="transmembrane region" description="Helical" evidence="3">
    <location>
        <begin position="73"/>
        <end position="99"/>
    </location>
</feature>
<dbReference type="PANTHER" id="PTHR11360">
    <property type="entry name" value="MONOCARBOXYLATE TRANSPORTER"/>
    <property type="match status" value="1"/>
</dbReference>
<accession>A0A8J5KDZ5</accession>
<evidence type="ECO:0000256" key="2">
    <source>
        <dbReference type="SAM" id="MobiDB-lite"/>
    </source>
</evidence>
<evidence type="ECO:0000313" key="6">
    <source>
        <dbReference type="Proteomes" id="UP000747542"/>
    </source>
</evidence>
<feature type="compositionally biased region" description="Basic and acidic residues" evidence="2">
    <location>
        <begin position="48"/>
        <end position="57"/>
    </location>
</feature>
<proteinExistence type="predicted"/>
<evidence type="ECO:0000259" key="4">
    <source>
        <dbReference type="PROSITE" id="PS50850"/>
    </source>
</evidence>
<feature type="transmembrane region" description="Helical" evidence="3">
    <location>
        <begin position="404"/>
        <end position="426"/>
    </location>
</feature>
<sequence length="599" mass="65746">MNSEEGFTENRILKNTDETKITEDGHKKRISYSSTVLRQDSNANEKQWPVKKEVKEKEEEDAATEMVPPDGGWGWMVALGSFVIMTLIPMVSPCFGVLFSRYLMEQGASSTTTAWIFNSQCCIWNLMAIITRPVTKEFGWRKIGIFGAALAAVSFVISAFAPCPEFLFFSFSLLCGVGGGMVVSICFLIVPIYFDRRRGVATAIMMAGVCLGQMLGPPIARFLQDEYGFRGATLMVGGIILNGCLGASFFHPVEQHMKKGQPQAGNQPLAGEAPLLPPEPSTLGSRSRELVKCHSELSLTDSTGDPDFDLMRIAVRSRMMKSRAGRHLSDASTISISRNNSSLCISTLDVAGIIAMPDTDQNDPSNLDSDDSKKTLPSICSVVFRVFQSTVADMGILRSPRACIIALSGTFGINGYLNFMMMVPFAMQAAGQTLEDSAYCISISALCNLLMRLLVATLSDWPRFNKRLVYVSGYFTVSLSILVFPFLTELPWLMAAMALFGCGVGANMGLYTLVMIDVMGLDNLPPVFGASCFMVAMGFIILGPIIGIIRDSTNSYSLSIWVVAGMLLTSFMLWIFMPAAIRYDERKMKEREEKEKSKP</sequence>
<feature type="transmembrane region" description="Helical" evidence="3">
    <location>
        <begin position="558"/>
        <end position="581"/>
    </location>
</feature>
<feature type="transmembrane region" description="Helical" evidence="3">
    <location>
        <begin position="232"/>
        <end position="250"/>
    </location>
</feature>
<feature type="non-terminal residue" evidence="5">
    <location>
        <position position="599"/>
    </location>
</feature>
<feature type="transmembrane region" description="Helical" evidence="3">
    <location>
        <begin position="493"/>
        <end position="514"/>
    </location>
</feature>
<dbReference type="Pfam" id="PF07690">
    <property type="entry name" value="MFS_1"/>
    <property type="match status" value="1"/>
</dbReference>
<comment type="caution">
    <text evidence="5">The sequence shown here is derived from an EMBL/GenBank/DDBJ whole genome shotgun (WGS) entry which is preliminary data.</text>
</comment>
<keyword evidence="6" id="KW-1185">Reference proteome</keyword>
<feature type="compositionally biased region" description="Basic and acidic residues" evidence="2">
    <location>
        <begin position="11"/>
        <end position="26"/>
    </location>
</feature>
<organism evidence="5 6">
    <name type="scientific">Homarus americanus</name>
    <name type="common">American lobster</name>
    <dbReference type="NCBI Taxonomy" id="6706"/>
    <lineage>
        <taxon>Eukaryota</taxon>
        <taxon>Metazoa</taxon>
        <taxon>Ecdysozoa</taxon>
        <taxon>Arthropoda</taxon>
        <taxon>Crustacea</taxon>
        <taxon>Multicrustacea</taxon>
        <taxon>Malacostraca</taxon>
        <taxon>Eumalacostraca</taxon>
        <taxon>Eucarida</taxon>
        <taxon>Decapoda</taxon>
        <taxon>Pleocyemata</taxon>
        <taxon>Astacidea</taxon>
        <taxon>Nephropoidea</taxon>
        <taxon>Nephropidae</taxon>
        <taxon>Homarus</taxon>
    </lineage>
</organism>
<dbReference type="InterPro" id="IPR050327">
    <property type="entry name" value="Proton-linked_MCT"/>
</dbReference>
<dbReference type="AlphaFoldDB" id="A0A8J5KDZ5"/>
<feature type="transmembrane region" description="Helical" evidence="3">
    <location>
        <begin position="200"/>
        <end position="220"/>
    </location>
</feature>
<feature type="transmembrane region" description="Helical" evidence="3">
    <location>
        <begin position="468"/>
        <end position="487"/>
    </location>
</feature>